<keyword evidence="2 5" id="KW-0347">Helicase</keyword>
<dbReference type="GO" id="GO:0004386">
    <property type="term" value="F:helicase activity"/>
    <property type="evidence" value="ECO:0007669"/>
    <property type="project" value="UniProtKB-KW"/>
</dbReference>
<dbReference type="Proteomes" id="UP001273935">
    <property type="component" value="Unassembled WGS sequence"/>
</dbReference>
<gene>
    <name evidence="5" type="ORF">R0G64_10970</name>
</gene>
<dbReference type="EMBL" id="JAWJUL010000033">
    <property type="protein sequence ID" value="MDV3439948.1"/>
    <property type="molecule type" value="Genomic_DNA"/>
</dbReference>
<dbReference type="CDD" id="cd18793">
    <property type="entry name" value="SF2_C_SNF"/>
    <property type="match status" value="1"/>
</dbReference>
<dbReference type="Pfam" id="PF00176">
    <property type="entry name" value="SNF2-rel_dom"/>
    <property type="match status" value="1"/>
</dbReference>
<dbReference type="SUPFAM" id="SSF52540">
    <property type="entry name" value="P-loop containing nucleoside triphosphate hydrolases"/>
    <property type="match status" value="2"/>
</dbReference>
<keyword evidence="6" id="KW-1185">Reference proteome</keyword>
<evidence type="ECO:0000256" key="1">
    <source>
        <dbReference type="ARBA" id="ARBA00022801"/>
    </source>
</evidence>
<dbReference type="SMART" id="SM00490">
    <property type="entry name" value="HELICc"/>
    <property type="match status" value="1"/>
</dbReference>
<dbReference type="SMART" id="SM00487">
    <property type="entry name" value="DEXDc"/>
    <property type="match status" value="1"/>
</dbReference>
<dbReference type="InterPro" id="IPR001650">
    <property type="entry name" value="Helicase_C-like"/>
</dbReference>
<evidence type="ECO:0000259" key="4">
    <source>
        <dbReference type="PROSITE" id="PS51194"/>
    </source>
</evidence>
<dbReference type="PROSITE" id="PS51194">
    <property type="entry name" value="HELICASE_CTER"/>
    <property type="match status" value="1"/>
</dbReference>
<evidence type="ECO:0000256" key="2">
    <source>
        <dbReference type="ARBA" id="ARBA00022806"/>
    </source>
</evidence>
<feature type="domain" description="Helicase C-terminal" evidence="4">
    <location>
        <begin position="1192"/>
        <end position="1354"/>
    </location>
</feature>
<keyword evidence="2 5" id="KW-0547">Nucleotide-binding</keyword>
<dbReference type="PANTHER" id="PTHR10799">
    <property type="entry name" value="SNF2/RAD54 HELICASE FAMILY"/>
    <property type="match status" value="1"/>
</dbReference>
<keyword evidence="2 5" id="KW-0067">ATP-binding</keyword>
<evidence type="ECO:0000313" key="6">
    <source>
        <dbReference type="Proteomes" id="UP001273935"/>
    </source>
</evidence>
<protein>
    <submittedName>
        <fullName evidence="5">DEAD/DEAH box helicase</fullName>
        <ecNumber evidence="5">3.6.4.-</ecNumber>
    </submittedName>
</protein>
<dbReference type="InterPro" id="IPR014001">
    <property type="entry name" value="Helicase_ATP-bd"/>
</dbReference>
<proteinExistence type="predicted"/>
<reference evidence="5 6" key="1">
    <citation type="submission" date="2023-10" db="EMBL/GenBank/DDBJ databases">
        <title>Pseudomonas otitidis isolated from a paediatric patient with cystic fibrosis in Chile.</title>
        <authorList>
            <person name="Amsteins-Romero L."/>
            <person name="Opazo-Capurro A."/>
            <person name="Matus-Kohler M."/>
            <person name="Gonzalez-Rocha G."/>
        </authorList>
    </citation>
    <scope>NUCLEOTIDE SEQUENCE [LARGE SCALE GENOMIC DNA]</scope>
    <source>
        <strain evidence="5 6">P-714</strain>
    </source>
</reference>
<sequence>MKPATPLDNLPATARGILYQLALCAEGRGRNALHKHLQQCPFARTESRAISIEEVDNWLNTLERACWLTHEQAKRGWAYRLPPDQRNTVLLHLFNAPEGPLCLDLTRHYLTTLGTWSAPGPELILQGLWCFLLDGDLKELQRCINRYAPRAHASGSLREHPTFQLLETDEAGTQLFQQLPAAIQFCLLTHYLRHANRVLAPATKAYEQGLALIDRQYDDDLALELLLQAFWRGDWPRLEALSHPSFTVFGQVIIHSVRGEAGEALNHLEAWRAQLRKQTGQRNPVWAPVLNSLYTLTLIGAYEPSRRHALKQALTQGEREHRGYAYPVLEMFHERLQGAATAKYSAYLPSTLNGLDGLMLALGHYWLDSKDTPAWQRELNAYCQSLVDAGYSWLAAEFDALLEKQFGQPRQLAQVHQAAGLRPLAELHQRQESWQLALQALRSLKAPAPQEQAAPRATRLAWLVSLGGYHDQVEPREQKRNAKGQWSKGRVVALQRLVNERGSLDFLNEQDRQAISRIQVISQYSGYERYELPIHEALPALVGHPALYWADQPDLRFDLALGQVALHLEEANGRLRLHLSPEKVDAHERIVIVEESPTRVVIYPTDPDIRQLASIVGMGLEMPLSAKQELLEVASTLAPLLPIHSDLPELATQVPTVDADGTLHAHLVPLEQGLRLQLLVRPLAEGNWLRPGQGSAYLLGEQAGQPVQARRDLVAERQALQQVLDSCPGLALGDTEGHEWRLADPQDALQVLDELKALEGQGLRCVWPEGGQIHHRGRAGFGQLRLGLKQQGNWLHLQGELRLDGGKVLELRKLLDLLKDAPGRFVHLGERDWLALDDRLRRQLEELRHQAERHGENDLLLSPLSAPLLEALTGQVEDFKADRHWQAHLERLASMRAHQPQVPRTLLTQLRDYQHEGFCWLSRLAHWGVGACLADDMGLGKTVQLLALLLERAGQGPQLVVAPTSVTLNWQAECARFAPSLKVRLYHEDRRLEALGPRDLVIVSYGLLQQDSEAFAAQHWTSAVLDEAQAIKNAQTKRSQAAMALQADFRAVATGTPLENHLGELWNLFRFINPGLLGSQESFDTRFATPIERGDGAARRALRKLIQPFLLRRLKSQVLEELPLRTEITYRVPLSPEETHLYEALRQQALSNLEAPEGGSANPVQMLAEITRLRRFCCHPSLSVPSSTLEGSKLQAFAEITEELLANGHRALVFSQFVDHLQIVRSWVERKGIAHQYLDGTTPAKERRTRVEAFQAGQGDLFLISLKAGGSGLNLTAADYVIHLDPWWNPAVEDQASDRAHRMGQQRPVTVYRLVTEHTIEEQIVALHQRKRDLADSLLEGGEMSARLDAEALLRLLRGESA</sequence>
<dbReference type="InterPro" id="IPR000330">
    <property type="entry name" value="SNF2_N"/>
</dbReference>
<keyword evidence="1 5" id="KW-0378">Hydrolase</keyword>
<dbReference type="InterPro" id="IPR027417">
    <property type="entry name" value="P-loop_NTPase"/>
</dbReference>
<dbReference type="RefSeq" id="WP_317233803.1">
    <property type="nucleotide sequence ID" value="NZ_JAWJUL010000033.1"/>
</dbReference>
<organism evidence="5 6">
    <name type="scientific">Metapseudomonas otitidis</name>
    <dbReference type="NCBI Taxonomy" id="319939"/>
    <lineage>
        <taxon>Bacteria</taxon>
        <taxon>Pseudomonadati</taxon>
        <taxon>Pseudomonadota</taxon>
        <taxon>Gammaproteobacteria</taxon>
        <taxon>Pseudomonadales</taxon>
        <taxon>Pseudomonadaceae</taxon>
        <taxon>Metapseudomonas</taxon>
    </lineage>
</organism>
<dbReference type="Gene3D" id="3.40.50.300">
    <property type="entry name" value="P-loop containing nucleotide triphosphate hydrolases"/>
    <property type="match status" value="1"/>
</dbReference>
<evidence type="ECO:0000313" key="5">
    <source>
        <dbReference type="EMBL" id="MDV3439948.1"/>
    </source>
</evidence>
<dbReference type="Gene3D" id="3.40.50.10810">
    <property type="entry name" value="Tandem AAA-ATPase domain"/>
    <property type="match status" value="1"/>
</dbReference>
<dbReference type="Pfam" id="PF00271">
    <property type="entry name" value="Helicase_C"/>
    <property type="match status" value="1"/>
</dbReference>
<dbReference type="EC" id="3.6.4.-" evidence="5"/>
<feature type="domain" description="Helicase ATP-binding" evidence="3">
    <location>
        <begin position="922"/>
        <end position="1075"/>
    </location>
</feature>
<accession>A0ABU3XPV2</accession>
<dbReference type="PROSITE" id="PS51192">
    <property type="entry name" value="HELICASE_ATP_BIND_1"/>
    <property type="match status" value="1"/>
</dbReference>
<dbReference type="GO" id="GO:0016787">
    <property type="term" value="F:hydrolase activity"/>
    <property type="evidence" value="ECO:0007669"/>
    <property type="project" value="UniProtKB-KW"/>
</dbReference>
<dbReference type="InterPro" id="IPR038718">
    <property type="entry name" value="SNF2-like_sf"/>
</dbReference>
<dbReference type="CDD" id="cd18012">
    <property type="entry name" value="DEXQc_arch_SWI2_SNF2"/>
    <property type="match status" value="1"/>
</dbReference>
<evidence type="ECO:0000259" key="3">
    <source>
        <dbReference type="PROSITE" id="PS51192"/>
    </source>
</evidence>
<name>A0ABU3XPV2_9GAMM</name>
<dbReference type="InterPro" id="IPR049730">
    <property type="entry name" value="SNF2/RAD54-like_C"/>
</dbReference>
<comment type="caution">
    <text evidence="5">The sequence shown here is derived from an EMBL/GenBank/DDBJ whole genome shotgun (WGS) entry which is preliminary data.</text>
</comment>